<dbReference type="STRING" id="1353009.A0A1Y2IV38"/>
<reference evidence="3 4" key="1">
    <citation type="journal article" date="2015" name="Biotechnol. Biofuels">
        <title>Enhanced degradation of softwood versus hardwood by the white-rot fungus Pycnoporus coccineus.</title>
        <authorList>
            <person name="Couturier M."/>
            <person name="Navarro D."/>
            <person name="Chevret D."/>
            <person name="Henrissat B."/>
            <person name="Piumi F."/>
            <person name="Ruiz-Duenas F.J."/>
            <person name="Martinez A.T."/>
            <person name="Grigoriev I.V."/>
            <person name="Riley R."/>
            <person name="Lipzen A."/>
            <person name="Berrin J.G."/>
            <person name="Master E.R."/>
            <person name="Rosso M.N."/>
        </authorList>
    </citation>
    <scope>NUCLEOTIDE SEQUENCE [LARGE SCALE GENOMIC DNA]</scope>
    <source>
        <strain evidence="3 4">BRFM310</strain>
    </source>
</reference>
<name>A0A1Y2IV38_TRAC3</name>
<evidence type="ECO:0000313" key="3">
    <source>
        <dbReference type="EMBL" id="OSD04071.1"/>
    </source>
</evidence>
<dbReference type="OrthoDB" id="4743193at2759"/>
<gene>
    <name evidence="3" type="ORF">PYCCODRAFT_1444206</name>
</gene>
<accession>A0A1Y2IV38</accession>
<feature type="compositionally biased region" description="Basic and acidic residues" evidence="1">
    <location>
        <begin position="621"/>
        <end position="631"/>
    </location>
</feature>
<sequence length="660" mass="74108">MATCSNVLRDVLTRLQAMQVTLTELFTYVLVQEQYNGPATAAELARTSQHWHFGAASAEPRQIYDFQLEDMGQGLRERAPEIWSLVKSIVILSIILHNNDQHCNALQSIIGIFLHSCGAPEKLIKVLSRSGLSISLASIHRATHSLAAHSTDDVEELGQTLLASYTFDNLDTKLPSGIPTVDSPADGLIHIATGTLLRLDHGVLLDNLCCSRLLWDRSPFNPLASDPRPYQSQGPEVVEQIPIEKLYQTPLRAMDISLSTITGNLEALGAMFAQGGVGDSQANPSFHDISEYVTIVHGDLGTYEKVDSATRRRKQERTPYNRLQHVAMVPGLFHLKMAAADAIWRILVTPDDACVDQTSFIKIIGQLWPVDSSRLVSHAKFRERHDLIGHRWGFATLDDWAASKPDFEAVEGTAQSLVREYIEGEDEDIWVRENTVRTLHYLLLYEELSYTMNAGDISRFETVLVPWICIFRAVGKHKYATYMLRFMHALHIVYPPGLRRAIRYNILVNPTGKPHAFRAVDWIVELLNLYIKVIYGGDSSNYTKERILIESILVLVFRSSHANIERNFKIPGLTTKHAEKDMRATFKEILDGYMKMTGRGANYSIPDRVVRGIEVLTTEWSTREGEQTKEGEQEEGGNAEADDELLDDITADDLNTDGLI</sequence>
<dbReference type="Proteomes" id="UP000193067">
    <property type="component" value="Unassembled WGS sequence"/>
</dbReference>
<evidence type="ECO:0000256" key="1">
    <source>
        <dbReference type="SAM" id="MobiDB-lite"/>
    </source>
</evidence>
<evidence type="ECO:0000313" key="4">
    <source>
        <dbReference type="Proteomes" id="UP000193067"/>
    </source>
</evidence>
<feature type="domain" description="DUF6589" evidence="2">
    <location>
        <begin position="233"/>
        <end position="577"/>
    </location>
</feature>
<feature type="compositionally biased region" description="Acidic residues" evidence="1">
    <location>
        <begin position="632"/>
        <end position="660"/>
    </location>
</feature>
<keyword evidence="4" id="KW-1185">Reference proteome</keyword>
<evidence type="ECO:0000259" key="2">
    <source>
        <dbReference type="Pfam" id="PF20231"/>
    </source>
</evidence>
<dbReference type="AlphaFoldDB" id="A0A1Y2IV38"/>
<proteinExistence type="predicted"/>
<dbReference type="Pfam" id="PF20231">
    <property type="entry name" value="DUF6589"/>
    <property type="match status" value="1"/>
</dbReference>
<protein>
    <recommendedName>
        <fullName evidence="2">DUF6589 domain-containing protein</fullName>
    </recommendedName>
</protein>
<dbReference type="EMBL" id="KZ084098">
    <property type="protein sequence ID" value="OSD04071.1"/>
    <property type="molecule type" value="Genomic_DNA"/>
</dbReference>
<dbReference type="InterPro" id="IPR046496">
    <property type="entry name" value="DUF6589"/>
</dbReference>
<organism evidence="3 4">
    <name type="scientific">Trametes coccinea (strain BRFM310)</name>
    <name type="common">Pycnoporus coccineus</name>
    <dbReference type="NCBI Taxonomy" id="1353009"/>
    <lineage>
        <taxon>Eukaryota</taxon>
        <taxon>Fungi</taxon>
        <taxon>Dikarya</taxon>
        <taxon>Basidiomycota</taxon>
        <taxon>Agaricomycotina</taxon>
        <taxon>Agaricomycetes</taxon>
        <taxon>Polyporales</taxon>
        <taxon>Polyporaceae</taxon>
        <taxon>Trametes</taxon>
    </lineage>
</organism>
<feature type="region of interest" description="Disordered" evidence="1">
    <location>
        <begin position="620"/>
        <end position="660"/>
    </location>
</feature>